<dbReference type="GeneID" id="30997381"/>
<keyword evidence="2" id="KW-1185">Reference proteome</keyword>
<organism evidence="1 2">
    <name type="scientific">Hyphopichia burtonii NRRL Y-1933</name>
    <dbReference type="NCBI Taxonomy" id="984485"/>
    <lineage>
        <taxon>Eukaryota</taxon>
        <taxon>Fungi</taxon>
        <taxon>Dikarya</taxon>
        <taxon>Ascomycota</taxon>
        <taxon>Saccharomycotina</taxon>
        <taxon>Pichiomycetes</taxon>
        <taxon>Debaryomycetaceae</taxon>
        <taxon>Hyphopichia</taxon>
    </lineage>
</organism>
<dbReference type="AlphaFoldDB" id="A0A1E4RPU4"/>
<proteinExistence type="predicted"/>
<name>A0A1E4RPU4_9ASCO</name>
<protein>
    <submittedName>
        <fullName evidence="1">Uncharacterized protein</fullName>
    </submittedName>
</protein>
<gene>
    <name evidence="1" type="ORF">HYPBUDRAFT_169182</name>
</gene>
<reference evidence="2" key="1">
    <citation type="submission" date="2016-05" db="EMBL/GenBank/DDBJ databases">
        <title>Comparative genomics of biotechnologically important yeasts.</title>
        <authorList>
            <consortium name="DOE Joint Genome Institute"/>
            <person name="Riley R."/>
            <person name="Haridas S."/>
            <person name="Wolfe K.H."/>
            <person name="Lopes M.R."/>
            <person name="Hittinger C.T."/>
            <person name="Goker M."/>
            <person name="Salamov A."/>
            <person name="Wisecaver J."/>
            <person name="Long T.M."/>
            <person name="Aerts A.L."/>
            <person name="Barry K."/>
            <person name="Choi C."/>
            <person name="Clum A."/>
            <person name="Coughlan A.Y."/>
            <person name="Deshpande S."/>
            <person name="Douglass A.P."/>
            <person name="Hanson S.J."/>
            <person name="Klenk H.-P."/>
            <person name="Labutti K."/>
            <person name="Lapidus A."/>
            <person name="Lindquist E."/>
            <person name="Lipzen A."/>
            <person name="Meier-Kolthoff J.P."/>
            <person name="Ohm R.A."/>
            <person name="Otillar R.P."/>
            <person name="Pangilinan J."/>
            <person name="Peng Y."/>
            <person name="Rokas A."/>
            <person name="Rosa C.A."/>
            <person name="Scheuner C."/>
            <person name="Sibirny A.A."/>
            <person name="Slot J.C."/>
            <person name="Stielow J.B."/>
            <person name="Sun H."/>
            <person name="Kurtzman C.P."/>
            <person name="Blackwell M."/>
            <person name="Grigoriev I.V."/>
            <person name="Jeffries T.W."/>
        </authorList>
    </citation>
    <scope>NUCLEOTIDE SEQUENCE [LARGE SCALE GENOMIC DNA]</scope>
    <source>
        <strain evidence="2">NRRL Y-1933</strain>
    </source>
</reference>
<dbReference type="RefSeq" id="XP_020078313.1">
    <property type="nucleotide sequence ID" value="XM_020222832.1"/>
</dbReference>
<accession>A0A1E4RPU4</accession>
<evidence type="ECO:0000313" key="2">
    <source>
        <dbReference type="Proteomes" id="UP000095085"/>
    </source>
</evidence>
<sequence>MAPEEYKKGHFDIESCIEEKWKGLSEFAHEQLSLTNAKKNPKLAEFYEKVKNDSAWVSLRNHTGDKSNTIPQQETNNIKQKFGSENPEISINFNHKEENQEMPKIKELTQQQEARFELKCTERVKDMIKINDEIGKHIKSDASSLFEFFDSSNTLLRQHTKLVMEHPSKSDILRIANGFCEDYFDELMTIGDTETIDDYINKMEYYFERELVDIFDSSHLTNHGIVDMVYKKSSMIQSSLEVDEDDVDDLANKLEGINELNTTKLLNNIYFFCERFKVITDKALKISNGQRLGDISASLREDFKIIVIDCHRTTCIFIENALDIIKHGLIHPKRSFQTSAESIIREAKGSDKSKIRIPKSLLTKDIPESIAPPRNTNKNLHKNPVEARNHILKVQDYFEKYFVHPKHWSIVLADSIQEFVLENIPQHFKHDGNYIIGTLLQEFNYDFAAYEELQKLNVIFPHPKEQPRDFMNRCLSVIEKFEFNSNSNALELIQTNILKFISNSEFPIMANKIKAAKTIDELNEIMDCSVRPLNAGNPRECRKLLSRELNKIDHSFNDPNRDELSRAIKSMLEIALTESAANENKKTMSRDFLTKENVRRFPLKSFSRF</sequence>
<dbReference type="Proteomes" id="UP000095085">
    <property type="component" value="Unassembled WGS sequence"/>
</dbReference>
<dbReference type="EMBL" id="KV454538">
    <property type="protein sequence ID" value="ODV69246.1"/>
    <property type="molecule type" value="Genomic_DNA"/>
</dbReference>
<evidence type="ECO:0000313" key="1">
    <source>
        <dbReference type="EMBL" id="ODV69246.1"/>
    </source>
</evidence>